<gene>
    <name evidence="2" type="ORF">SPDO_28720</name>
</gene>
<keyword evidence="1" id="KW-0812">Transmembrane</keyword>
<comment type="caution">
    <text evidence="2">The sequence shown here is derived from an EMBL/GenBank/DDBJ whole genome shotgun (WGS) entry which is preliminary data.</text>
</comment>
<keyword evidence="1" id="KW-1133">Transmembrane helix</keyword>
<dbReference type="Pfam" id="PF03929">
    <property type="entry name" value="PepSY_TM"/>
    <property type="match status" value="1"/>
</dbReference>
<dbReference type="OrthoDB" id="7626573at2"/>
<accession>A0A245ZE97</accession>
<dbReference type="RefSeq" id="WP_088368196.1">
    <property type="nucleotide sequence ID" value="NZ_NBBI01000007.1"/>
</dbReference>
<sequence length="402" mass="42297">MAGAVLLAEPPGVAPRAAGSRVRLAVRRVHLWLGLTLGLLFAVIGATGSALVFYTAIDAALHPVVQAEAGDPPRDLRGDGGVAGAGAGLGATLDRAFATGSARFRHPGGKWTFEVTGEAGAIPARYYPAAMPGHHADRLMVWFSSDGGRIVRVAPWGGYLMSWIYQLHMELLAGELGLQIVGWSGVAMLALLVSGVIAWWPRGSWRKALAFKREAAPIRRLRDLHKLSGVWSMALLFVLVATGVLLALPSVTQALLAPGTPAVPVSAAVPAGGRPVAIGQALAAAQRALPDGRLVFVDVPIGGTAPIRARYQVPGDPHARFPASYVYLDQVSGRVLGVHDARRGGTGARVNLWVRTLHDGTVGGLATRVLAVVAGLVPGALFVTGLLHWLRRRRQARRCSTL</sequence>
<keyword evidence="1" id="KW-0472">Membrane</keyword>
<feature type="transmembrane region" description="Helical" evidence="1">
    <location>
        <begin position="180"/>
        <end position="200"/>
    </location>
</feature>
<dbReference type="PANTHER" id="PTHR34219">
    <property type="entry name" value="IRON-REGULATED INNER MEMBRANE PROTEIN-RELATED"/>
    <property type="match status" value="1"/>
</dbReference>
<dbReference type="PANTHER" id="PTHR34219:SF3">
    <property type="entry name" value="BLL7967 PROTEIN"/>
    <property type="match status" value="1"/>
</dbReference>
<evidence type="ECO:0000256" key="1">
    <source>
        <dbReference type="SAM" id="Phobius"/>
    </source>
</evidence>
<dbReference type="AlphaFoldDB" id="A0A245ZE97"/>
<keyword evidence="3" id="KW-1185">Reference proteome</keyword>
<proteinExistence type="predicted"/>
<dbReference type="EMBL" id="NBBI01000007">
    <property type="protein sequence ID" value="OWK28039.1"/>
    <property type="molecule type" value="Genomic_DNA"/>
</dbReference>
<feature type="transmembrane region" description="Helical" evidence="1">
    <location>
        <begin position="31"/>
        <end position="57"/>
    </location>
</feature>
<feature type="transmembrane region" description="Helical" evidence="1">
    <location>
        <begin position="229"/>
        <end position="248"/>
    </location>
</feature>
<name>A0A245ZE97_9SPHN</name>
<evidence type="ECO:0000313" key="2">
    <source>
        <dbReference type="EMBL" id="OWK28039.1"/>
    </source>
</evidence>
<organism evidence="2 3">
    <name type="scientific">Sphingomonas dokdonensis</name>
    <dbReference type="NCBI Taxonomy" id="344880"/>
    <lineage>
        <taxon>Bacteria</taxon>
        <taxon>Pseudomonadati</taxon>
        <taxon>Pseudomonadota</taxon>
        <taxon>Alphaproteobacteria</taxon>
        <taxon>Sphingomonadales</taxon>
        <taxon>Sphingomonadaceae</taxon>
        <taxon>Sphingomonas</taxon>
    </lineage>
</organism>
<protein>
    <recommendedName>
        <fullName evidence="4">PepSY-associated TM helix</fullName>
    </recommendedName>
</protein>
<feature type="transmembrane region" description="Helical" evidence="1">
    <location>
        <begin position="369"/>
        <end position="390"/>
    </location>
</feature>
<evidence type="ECO:0008006" key="4">
    <source>
        <dbReference type="Google" id="ProtNLM"/>
    </source>
</evidence>
<dbReference type="Proteomes" id="UP000197290">
    <property type="component" value="Unassembled WGS sequence"/>
</dbReference>
<reference evidence="2 3" key="1">
    <citation type="submission" date="2017-03" db="EMBL/GenBank/DDBJ databases">
        <title>Genome sequence of Sphingomonas dokdonensis DSM 21029.</title>
        <authorList>
            <person name="Poehlein A."/>
            <person name="Wuebbeler J.H."/>
            <person name="Steinbuechel A."/>
            <person name="Daniel R."/>
        </authorList>
    </citation>
    <scope>NUCLEOTIDE SEQUENCE [LARGE SCALE GENOMIC DNA]</scope>
    <source>
        <strain evidence="2 3">DSM 21029</strain>
    </source>
</reference>
<evidence type="ECO:0000313" key="3">
    <source>
        <dbReference type="Proteomes" id="UP000197290"/>
    </source>
</evidence>
<dbReference type="InterPro" id="IPR005625">
    <property type="entry name" value="PepSY-ass_TM"/>
</dbReference>